<protein>
    <recommendedName>
        <fullName evidence="4">Bacterial surface antigen (D15) domain-containing protein</fullName>
    </recommendedName>
</protein>
<name>A0A841H1M3_9BACT</name>
<dbReference type="RefSeq" id="WP_170035343.1">
    <property type="nucleotide sequence ID" value="NZ_JABDTL010000001.1"/>
</dbReference>
<keyword evidence="3" id="KW-1185">Reference proteome</keyword>
<proteinExistence type="predicted"/>
<sequence length="486" mass="53337">MKRLLILLGAALLANPAFGQAHEQLESVVRRGDRRGVILLFKSELETPGQPQAVNDFMLVDLTDSRRLLLKEHSVSTPDGCAYPEGWDAPLDRLCLVLQDAEPALDDKHHYALLTRPIKLQGKEVPALTVAIPPVAGAVQAISNETSNVVVTFSRDLSGEQGIEPRITVNGGEVRIVAPSEEPGLPLCYNRGAFAFYCTVDRHIVNGEVVAADIVSKDGRQPAGIGPIIPSTAQIAAAVKKEDVRSFYLNLAFSRLNEVSNGSLTFTTKRLLLRRLSHIEDPVYAVLLLHADVLATSKTDGSGRLSAGPQLQLSLFEPFSLVDMAVTPRWETDDKFTVQNTLLDIEARLYIPRIYNGPVWGGGTRQLFPRIGYEVGHTIRGAGDTLRWEENGPSRFTYGATATVFWPETARSFFRGGVQLTGEFDLLQIQRNERSTASADQAHFWTVGATLKVTPQLGFTLTRRSGRLPPVFKFQNALEIGASFLN</sequence>
<feature type="signal peptide" evidence="1">
    <location>
        <begin position="1"/>
        <end position="19"/>
    </location>
</feature>
<gene>
    <name evidence="2" type="ORF">HNQ61_003553</name>
</gene>
<evidence type="ECO:0000313" key="2">
    <source>
        <dbReference type="EMBL" id="MBB6071893.1"/>
    </source>
</evidence>
<evidence type="ECO:0008006" key="4">
    <source>
        <dbReference type="Google" id="ProtNLM"/>
    </source>
</evidence>
<dbReference type="AlphaFoldDB" id="A0A841H1M3"/>
<organism evidence="2 3">
    <name type="scientific">Longimicrobium terrae</name>
    <dbReference type="NCBI Taxonomy" id="1639882"/>
    <lineage>
        <taxon>Bacteria</taxon>
        <taxon>Pseudomonadati</taxon>
        <taxon>Gemmatimonadota</taxon>
        <taxon>Longimicrobiia</taxon>
        <taxon>Longimicrobiales</taxon>
        <taxon>Longimicrobiaceae</taxon>
        <taxon>Longimicrobium</taxon>
    </lineage>
</organism>
<dbReference type="EMBL" id="JACHIA010000011">
    <property type="protein sequence ID" value="MBB6071893.1"/>
    <property type="molecule type" value="Genomic_DNA"/>
</dbReference>
<comment type="caution">
    <text evidence="2">The sequence shown here is derived from an EMBL/GenBank/DDBJ whole genome shotgun (WGS) entry which is preliminary data.</text>
</comment>
<reference evidence="2 3" key="1">
    <citation type="submission" date="2020-08" db="EMBL/GenBank/DDBJ databases">
        <title>Genomic Encyclopedia of Type Strains, Phase IV (KMG-IV): sequencing the most valuable type-strain genomes for metagenomic binning, comparative biology and taxonomic classification.</title>
        <authorList>
            <person name="Goeker M."/>
        </authorList>
    </citation>
    <scope>NUCLEOTIDE SEQUENCE [LARGE SCALE GENOMIC DNA]</scope>
    <source>
        <strain evidence="2 3">DSM 29007</strain>
    </source>
</reference>
<keyword evidence="1" id="KW-0732">Signal</keyword>
<feature type="chain" id="PRO_5032677666" description="Bacterial surface antigen (D15) domain-containing protein" evidence="1">
    <location>
        <begin position="20"/>
        <end position="486"/>
    </location>
</feature>
<dbReference type="Proteomes" id="UP000582837">
    <property type="component" value="Unassembled WGS sequence"/>
</dbReference>
<evidence type="ECO:0000313" key="3">
    <source>
        <dbReference type="Proteomes" id="UP000582837"/>
    </source>
</evidence>
<evidence type="ECO:0000256" key="1">
    <source>
        <dbReference type="SAM" id="SignalP"/>
    </source>
</evidence>
<accession>A0A841H1M3</accession>